<comment type="caution">
    <text evidence="13">The sequence shown here is derived from an EMBL/GenBank/DDBJ whole genome shotgun (WGS) entry which is preliminary data.</text>
</comment>
<dbReference type="EC" id="3.2.1.23" evidence="5 10"/>
<dbReference type="Pfam" id="PF16353">
    <property type="entry name" value="LacZ_4"/>
    <property type="match status" value="1"/>
</dbReference>
<dbReference type="PANTHER" id="PTHR46323:SF2">
    <property type="entry name" value="BETA-GALACTOSIDASE"/>
    <property type="match status" value="1"/>
</dbReference>
<dbReference type="Pfam" id="PF00703">
    <property type="entry name" value="Glyco_hydro_2"/>
    <property type="match status" value="1"/>
</dbReference>
<proteinExistence type="inferred from homology"/>
<evidence type="ECO:0000256" key="2">
    <source>
        <dbReference type="ARBA" id="ARBA00001913"/>
    </source>
</evidence>
<dbReference type="Gene3D" id="3.20.20.80">
    <property type="entry name" value="Glycosidases"/>
    <property type="match status" value="1"/>
</dbReference>
<comment type="catalytic activity">
    <reaction evidence="1 10">
        <text>Hydrolysis of terminal non-reducing beta-D-galactose residues in beta-D-galactosides.</text>
        <dbReference type="EC" id="3.2.1.23"/>
    </reaction>
</comment>
<evidence type="ECO:0000256" key="11">
    <source>
        <dbReference type="SAM" id="SignalP"/>
    </source>
</evidence>
<feature type="domain" description="Beta galactosidase small chain/" evidence="12">
    <location>
        <begin position="759"/>
        <end position="1028"/>
    </location>
</feature>
<keyword evidence="7" id="KW-0106">Calcium</keyword>
<dbReference type="InterPro" id="IPR006102">
    <property type="entry name" value="Ig-like_GH2"/>
</dbReference>
<evidence type="ECO:0000256" key="3">
    <source>
        <dbReference type="ARBA" id="ARBA00007401"/>
    </source>
</evidence>
<dbReference type="Gene3D" id="2.60.40.10">
    <property type="entry name" value="Immunoglobulins"/>
    <property type="match status" value="2"/>
</dbReference>
<dbReference type="GO" id="GO:0005990">
    <property type="term" value="P:lactose catabolic process"/>
    <property type="evidence" value="ECO:0007669"/>
    <property type="project" value="TreeGrafter"/>
</dbReference>
<evidence type="ECO:0000256" key="9">
    <source>
        <dbReference type="ARBA" id="ARBA00032230"/>
    </source>
</evidence>
<dbReference type="AlphaFoldDB" id="K0XR19"/>
<dbReference type="InterPro" id="IPR006103">
    <property type="entry name" value="Glyco_hydro_2_cat"/>
</dbReference>
<dbReference type="InterPro" id="IPR006101">
    <property type="entry name" value="Glyco_hydro_2"/>
</dbReference>
<comment type="similarity">
    <text evidence="3 10">Belongs to the glycosyl hydrolase 2 family.</text>
</comment>
<dbReference type="InterPro" id="IPR008979">
    <property type="entry name" value="Galactose-bd-like_sf"/>
</dbReference>
<sequence length="1032" mass="117918">MKNNILFLICMLLCPLGKTFAKVETPEWQSQYAIGLNKLAPHAYVWPYKEGDINSVRAQDYEQSPYYMSLNGTWKFNWVRNPDKRPVNFYRPDFYTGGWNDIQVPGNWECQNYGIPIYVNETYEFDDPMFHFKKNPPFVPYEDNEVGSYRRTFVLPESWIGRRIVLCFEGVTSFYYVWLNGELLGYNQDSKTPAEWDITNKVKQGENTLAVEVYRWSAGAYLECQDMWRLSGIERDVYLYSTPEEYIADYKVVSPLDKNLYKDGEFSLDVHIGGLKGRHGITVHYGLFDADHRMVAQDGGSPVRDSIVSFDAIIPDVKPWNAEQPYLYTLVVDLKDEQGQVIETTGCPVGFKTSEIKNGRFCINGVPVLVKGVNRHEFSEQGRTVSKELMLKDIQLMKQNNINTVRCAHYPNHSYWYQLCDRYGLYVIDEANIESHGMGYGPATLAKDTSWLSAHMDRTRRMYERTKNNPSVTIWSLGNEAGNGINFEKTYEWLKSVETNRPVQYERAEQNFNTDIYCRMYRSIDEIKAYLAQPDIYRPFILCEYAHAMGNSVGGLKDYWDVFESEPMAQGGCIWDWVDQSFREVDSDGRWYWSYGGDYGPEGVPSFGSFCCNGLVNAVREPHPHLFAVKKVYQYIKSRLIDNENLTVTVKNWYDFTDLKNYTLHWNVTADNGNILAQGEVITACAPHETVEIVLGKVKLPRDVKEAYLNLSWTPNQASAFVDTNCEVAYDQFVLLANSKYEAKIDLPSGTKLERDGYTWFNDKVSATVSPETGALISYKYRGEEWLSQPVELSLYRPLTENDKKDKHGGMLWKKAGLDKISQKVTSIKPSKNGFTVDVSVLNAKDNEIGTGSFVYTLDRKGMLKINTVFTPDTAIVKSLPRVGLTFRMPVANCCDVTYLGRGDFENYVDRAAGKIGIYETSPFAMFHYYVMPQSTGNRIDTRWLALTGEKGSGWKIISDKPFQFSVLPYSDINIEAATHINDLNFDGEVTVHVDAAQTGVGTATCGPGVLPVYWLPLESYEFDFTFIPVKE</sequence>
<comment type="subunit">
    <text evidence="4">Monomer.</text>
</comment>
<keyword evidence="14" id="KW-1185">Reference proteome</keyword>
<protein>
    <recommendedName>
        <fullName evidence="5 10">Beta-galactosidase</fullName>
        <ecNumber evidence="5 10">3.2.1.23</ecNumber>
    </recommendedName>
    <alternativeName>
        <fullName evidence="9 10">Lactase</fullName>
    </alternativeName>
</protein>
<dbReference type="SUPFAM" id="SSF49785">
    <property type="entry name" value="Galactose-binding domain-like"/>
    <property type="match status" value="1"/>
</dbReference>
<dbReference type="Gene3D" id="2.60.120.260">
    <property type="entry name" value="Galactose-binding domain-like"/>
    <property type="match status" value="1"/>
</dbReference>
<evidence type="ECO:0000256" key="7">
    <source>
        <dbReference type="ARBA" id="ARBA00022837"/>
    </source>
</evidence>
<dbReference type="InterPro" id="IPR023230">
    <property type="entry name" value="Glyco_hydro_2_CS"/>
</dbReference>
<evidence type="ECO:0000313" key="14">
    <source>
        <dbReference type="Proteomes" id="UP000006044"/>
    </source>
</evidence>
<organism evidence="13 14">
    <name type="scientific">Barnesiella intestinihominis YIT 11860</name>
    <dbReference type="NCBI Taxonomy" id="742726"/>
    <lineage>
        <taxon>Bacteria</taxon>
        <taxon>Pseudomonadati</taxon>
        <taxon>Bacteroidota</taxon>
        <taxon>Bacteroidia</taxon>
        <taxon>Bacteroidales</taxon>
        <taxon>Barnesiellaceae</taxon>
        <taxon>Barnesiella</taxon>
    </lineage>
</organism>
<dbReference type="PRINTS" id="PR00132">
    <property type="entry name" value="GLHYDRLASE2"/>
</dbReference>
<keyword evidence="8 10" id="KW-0326">Glycosidase</keyword>
<dbReference type="EMBL" id="ADLE01000001">
    <property type="protein sequence ID" value="EJZ66315.1"/>
    <property type="molecule type" value="Genomic_DNA"/>
</dbReference>
<dbReference type="SUPFAM" id="SSF51445">
    <property type="entry name" value="(Trans)glycosidases"/>
    <property type="match status" value="1"/>
</dbReference>
<dbReference type="InterPro" id="IPR006104">
    <property type="entry name" value="Glyco_hydro_2_N"/>
</dbReference>
<dbReference type="GO" id="GO:0030246">
    <property type="term" value="F:carbohydrate binding"/>
    <property type="evidence" value="ECO:0007669"/>
    <property type="project" value="InterPro"/>
</dbReference>
<dbReference type="Gene3D" id="2.70.98.10">
    <property type="match status" value="1"/>
</dbReference>
<dbReference type="Pfam" id="PF02837">
    <property type="entry name" value="Glyco_hydro_2_N"/>
    <property type="match status" value="1"/>
</dbReference>
<dbReference type="PROSITE" id="PS00719">
    <property type="entry name" value="GLYCOSYL_HYDROL_F2_1"/>
    <property type="match status" value="1"/>
</dbReference>
<dbReference type="SUPFAM" id="SSF74650">
    <property type="entry name" value="Galactose mutarotase-like"/>
    <property type="match status" value="1"/>
</dbReference>
<dbReference type="InterPro" id="IPR004199">
    <property type="entry name" value="B-gal_small/dom_5"/>
</dbReference>
<dbReference type="GO" id="GO:0009341">
    <property type="term" value="C:beta-galactosidase complex"/>
    <property type="evidence" value="ECO:0007669"/>
    <property type="project" value="InterPro"/>
</dbReference>
<dbReference type="Pfam" id="PF02836">
    <property type="entry name" value="Glyco_hydro_2_C"/>
    <property type="match status" value="1"/>
</dbReference>
<evidence type="ECO:0000256" key="1">
    <source>
        <dbReference type="ARBA" id="ARBA00001412"/>
    </source>
</evidence>
<dbReference type="InterPro" id="IPR036156">
    <property type="entry name" value="Beta-gal/glucu_dom_sf"/>
</dbReference>
<evidence type="ECO:0000256" key="4">
    <source>
        <dbReference type="ARBA" id="ARBA00011245"/>
    </source>
</evidence>
<dbReference type="SUPFAM" id="SSF49303">
    <property type="entry name" value="beta-Galactosidase/glucuronidase domain"/>
    <property type="match status" value="2"/>
</dbReference>
<dbReference type="FunFam" id="3.20.20.80:FF:000123">
    <property type="entry name" value="Beta-galactosidase"/>
    <property type="match status" value="1"/>
</dbReference>
<evidence type="ECO:0000256" key="6">
    <source>
        <dbReference type="ARBA" id="ARBA00022801"/>
    </source>
</evidence>
<feature type="signal peptide" evidence="11">
    <location>
        <begin position="1"/>
        <end position="21"/>
    </location>
</feature>
<dbReference type="Pfam" id="PF02929">
    <property type="entry name" value="Bgal_small_N"/>
    <property type="match status" value="1"/>
</dbReference>
<dbReference type="InterPro" id="IPR050347">
    <property type="entry name" value="Bact_Beta-galactosidase"/>
</dbReference>
<dbReference type="eggNOG" id="COG3250">
    <property type="taxonomic scope" value="Bacteria"/>
</dbReference>
<dbReference type="RefSeq" id="WP_008860989.1">
    <property type="nucleotide sequence ID" value="NZ_CAXSYG010000002.1"/>
</dbReference>
<accession>K0XR19</accession>
<dbReference type="InterPro" id="IPR017853">
    <property type="entry name" value="GH"/>
</dbReference>
<gene>
    <name evidence="13" type="ORF">HMPREF9448_00492</name>
</gene>
<evidence type="ECO:0000259" key="12">
    <source>
        <dbReference type="SMART" id="SM01038"/>
    </source>
</evidence>
<dbReference type="HOGENOM" id="CLU_002346_0_2_10"/>
<evidence type="ECO:0000256" key="8">
    <source>
        <dbReference type="ARBA" id="ARBA00023295"/>
    </source>
</evidence>
<keyword evidence="6 10" id="KW-0378">Hydrolase</keyword>
<evidence type="ECO:0000256" key="10">
    <source>
        <dbReference type="RuleBase" id="RU361154"/>
    </source>
</evidence>
<reference evidence="13 14" key="1">
    <citation type="submission" date="2012-08" db="EMBL/GenBank/DDBJ databases">
        <title>The Genome Sequence of Barnesiella intestinihominis YIT 11860.</title>
        <authorList>
            <consortium name="The Broad Institute Genome Sequencing Platform"/>
            <person name="Earl A."/>
            <person name="Ward D."/>
            <person name="Feldgarden M."/>
            <person name="Gevers D."/>
            <person name="Morotomi M."/>
            <person name="Walker B."/>
            <person name="Young S.K."/>
            <person name="Zeng Q."/>
            <person name="Gargeya S."/>
            <person name="Fitzgerald M."/>
            <person name="Haas B."/>
            <person name="Abouelleil A."/>
            <person name="Alvarado L."/>
            <person name="Arachchi H.M."/>
            <person name="Berlin A.M."/>
            <person name="Chapman S.B."/>
            <person name="Goldberg J."/>
            <person name="Griggs A."/>
            <person name="Gujja S."/>
            <person name="Hansen M."/>
            <person name="Howarth C."/>
            <person name="Imamovic A."/>
            <person name="Larimer J."/>
            <person name="McCowen C."/>
            <person name="Montmayeur A."/>
            <person name="Murphy C."/>
            <person name="Neiman D."/>
            <person name="Pearson M."/>
            <person name="Priest M."/>
            <person name="Roberts A."/>
            <person name="Saif S."/>
            <person name="Shea T."/>
            <person name="Sisk P."/>
            <person name="Sykes S."/>
            <person name="Wortman J."/>
            <person name="Nusbaum C."/>
            <person name="Birren B."/>
        </authorList>
    </citation>
    <scope>NUCLEOTIDE SEQUENCE [LARGE SCALE GENOMIC DNA]</scope>
    <source>
        <strain evidence="13 14">YIT 11860</strain>
    </source>
</reference>
<dbReference type="Proteomes" id="UP000006044">
    <property type="component" value="Unassembled WGS sequence"/>
</dbReference>
<keyword evidence="11" id="KW-0732">Signal</keyword>
<comment type="cofactor">
    <cofactor evidence="2">
        <name>Ca(2+)</name>
        <dbReference type="ChEBI" id="CHEBI:29108"/>
    </cofactor>
</comment>
<dbReference type="PATRIC" id="fig|742726.3.peg.511"/>
<dbReference type="FunFam" id="2.60.120.260:FF:000108">
    <property type="entry name" value="Beta-galactosidase"/>
    <property type="match status" value="1"/>
</dbReference>
<dbReference type="InterPro" id="IPR011013">
    <property type="entry name" value="Gal_mutarotase_sf_dom"/>
</dbReference>
<dbReference type="SMART" id="SM01038">
    <property type="entry name" value="Bgal_small_N"/>
    <property type="match status" value="1"/>
</dbReference>
<dbReference type="STRING" id="742726.HMPREF9448_00492"/>
<dbReference type="InterPro" id="IPR032312">
    <property type="entry name" value="LacZ_4"/>
</dbReference>
<dbReference type="GO" id="GO:0004565">
    <property type="term" value="F:beta-galactosidase activity"/>
    <property type="evidence" value="ECO:0007669"/>
    <property type="project" value="UniProtKB-EC"/>
</dbReference>
<dbReference type="InterPro" id="IPR013783">
    <property type="entry name" value="Ig-like_fold"/>
</dbReference>
<feature type="chain" id="PRO_5003841517" description="Beta-galactosidase" evidence="11">
    <location>
        <begin position="22"/>
        <end position="1032"/>
    </location>
</feature>
<name>K0XR19_9BACT</name>
<evidence type="ECO:0000313" key="13">
    <source>
        <dbReference type="EMBL" id="EJZ66315.1"/>
    </source>
</evidence>
<dbReference type="GeneID" id="77847834"/>
<dbReference type="PANTHER" id="PTHR46323">
    <property type="entry name" value="BETA-GALACTOSIDASE"/>
    <property type="match status" value="1"/>
</dbReference>
<evidence type="ECO:0000256" key="5">
    <source>
        <dbReference type="ARBA" id="ARBA00012756"/>
    </source>
</evidence>
<dbReference type="InterPro" id="IPR014718">
    <property type="entry name" value="GH-type_carb-bd"/>
</dbReference>